<dbReference type="Gene3D" id="3.50.50.60">
    <property type="entry name" value="FAD/NAD(P)-binding domain"/>
    <property type="match status" value="2"/>
</dbReference>
<keyword evidence="3" id="KW-0223">Dioxygenase</keyword>
<dbReference type="PRINTS" id="PR00469">
    <property type="entry name" value="PNDRDTASEII"/>
</dbReference>
<sequence>MTDLPAEIDVVIVGAGPAGLAAATVIAQGGGCRVVVLDREGQAGGVPRHCSHSPYGLREFRRLMTGPSYAKTLVEKAKSAGVVIHTGVNVTRLLPGPTIEVTSDAGPATIRARAVLLATGARETTRAERLIGGTKPQGVLSTGALQLLLETGQKPFHRPVILGTELVAFSALLSCRLAGIKPVAMIEPSDTVTARWPTGLFPRLQGTPLLKNTQISQIDGQAHVTGVQLSTGRTLQTDGLIVSGRFQPDAPLLARSPIRADPDTGGPEIDQFGRCSEAGYFAAGNLLRAVETAGWSWSEGRAIGAAIHAYLNDGLPADPGQRIRRSGPISALVPQRIAPGPALGLSSLQLRVGTALTGRLSLLSDGSVIAGKTLRSRPERRILLPLPQAGTGPEVRLEPRGSR</sequence>
<evidence type="ECO:0000256" key="1">
    <source>
        <dbReference type="ARBA" id="ARBA00023002"/>
    </source>
</evidence>
<evidence type="ECO:0000313" key="4">
    <source>
        <dbReference type="Proteomes" id="UP000201613"/>
    </source>
</evidence>
<dbReference type="SUPFAM" id="SSF51905">
    <property type="entry name" value="FAD/NAD(P)-binding domain"/>
    <property type="match status" value="1"/>
</dbReference>
<dbReference type="InterPro" id="IPR051691">
    <property type="entry name" value="Metab_Enz_Cyan_OpOx_G3PDH"/>
</dbReference>
<keyword evidence="1 3" id="KW-0560">Oxidoreductase</keyword>
<dbReference type="InterPro" id="IPR023753">
    <property type="entry name" value="FAD/NAD-binding_dom"/>
</dbReference>
<evidence type="ECO:0000313" key="3">
    <source>
        <dbReference type="EMBL" id="SMY08612.1"/>
    </source>
</evidence>
<reference evidence="3 4" key="1">
    <citation type="submission" date="2017-05" db="EMBL/GenBank/DDBJ databases">
        <authorList>
            <person name="Song R."/>
            <person name="Chenine A.L."/>
            <person name="Ruprecht R.M."/>
        </authorList>
    </citation>
    <scope>NUCLEOTIDE SEQUENCE [LARGE SCALE GENOMIC DNA]</scope>
    <source>
        <strain evidence="3 4">CECT 8899</strain>
    </source>
</reference>
<dbReference type="GO" id="GO:0008860">
    <property type="term" value="F:ferredoxin-NAD+ reductase activity"/>
    <property type="evidence" value="ECO:0007669"/>
    <property type="project" value="UniProtKB-EC"/>
</dbReference>
<organism evidence="3 4">
    <name type="scientific">Flavimaricola marinus</name>
    <dbReference type="NCBI Taxonomy" id="1819565"/>
    <lineage>
        <taxon>Bacteria</taxon>
        <taxon>Pseudomonadati</taxon>
        <taxon>Pseudomonadota</taxon>
        <taxon>Alphaproteobacteria</taxon>
        <taxon>Rhodobacterales</taxon>
        <taxon>Paracoccaceae</taxon>
        <taxon>Flavimaricola</taxon>
    </lineage>
</organism>
<dbReference type="Pfam" id="PF07992">
    <property type="entry name" value="Pyr_redox_2"/>
    <property type="match status" value="1"/>
</dbReference>
<dbReference type="GO" id="GO:0051213">
    <property type="term" value="F:dioxygenase activity"/>
    <property type="evidence" value="ECO:0007669"/>
    <property type="project" value="UniProtKB-KW"/>
</dbReference>
<accession>A0A238LGA7</accession>
<evidence type="ECO:0000259" key="2">
    <source>
        <dbReference type="Pfam" id="PF07992"/>
    </source>
</evidence>
<dbReference type="PANTHER" id="PTHR42949">
    <property type="entry name" value="ANAEROBIC GLYCEROL-3-PHOSPHATE DEHYDROGENASE SUBUNIT B"/>
    <property type="match status" value="1"/>
</dbReference>
<keyword evidence="4" id="KW-1185">Reference proteome</keyword>
<dbReference type="PRINTS" id="PR00368">
    <property type="entry name" value="FADPNR"/>
</dbReference>
<dbReference type="InterPro" id="IPR036188">
    <property type="entry name" value="FAD/NAD-bd_sf"/>
</dbReference>
<name>A0A238LGA7_9RHOB</name>
<dbReference type="AlphaFoldDB" id="A0A238LGA7"/>
<dbReference type="PANTHER" id="PTHR42949:SF3">
    <property type="entry name" value="ANAEROBIC GLYCEROL-3-PHOSPHATE DEHYDROGENASE SUBUNIT B"/>
    <property type="match status" value="1"/>
</dbReference>
<proteinExistence type="predicted"/>
<dbReference type="Proteomes" id="UP000201613">
    <property type="component" value="Unassembled WGS sequence"/>
</dbReference>
<feature type="domain" description="FAD/NAD(P)-binding" evidence="2">
    <location>
        <begin position="9"/>
        <end position="294"/>
    </location>
</feature>
<protein>
    <submittedName>
        <fullName evidence="3">Benzene 1,2-dioxygenase system ferredoxin--NAD(+) reductase subunit</fullName>
        <ecNumber evidence="3">1.18.1.3</ecNumber>
    </submittedName>
</protein>
<dbReference type="RefSeq" id="WP_211096202.1">
    <property type="nucleotide sequence ID" value="NZ_FXZK01000005.1"/>
</dbReference>
<gene>
    <name evidence="3" type="primary">bedA</name>
    <name evidence="3" type="ORF">LOM8899_02767</name>
</gene>
<dbReference type="EC" id="1.18.1.3" evidence="3"/>
<dbReference type="EMBL" id="FXZK01000005">
    <property type="protein sequence ID" value="SMY08612.1"/>
    <property type="molecule type" value="Genomic_DNA"/>
</dbReference>